<dbReference type="EMBL" id="CP038026">
    <property type="protein sequence ID" value="QBQ38415.1"/>
    <property type="molecule type" value="Genomic_DNA"/>
</dbReference>
<dbReference type="Proteomes" id="UP000294359">
    <property type="component" value="Chromosome"/>
</dbReference>
<dbReference type="GO" id="GO:0046872">
    <property type="term" value="F:metal ion binding"/>
    <property type="evidence" value="ECO:0007669"/>
    <property type="project" value="UniProtKB-KW"/>
</dbReference>
<protein>
    <submittedName>
        <fullName evidence="5">Cupin domain-containing protein</fullName>
    </submittedName>
</protein>
<dbReference type="InterPro" id="IPR013096">
    <property type="entry name" value="Cupin_2"/>
</dbReference>
<dbReference type="SUPFAM" id="SSF51182">
    <property type="entry name" value="RmlC-like cupins"/>
    <property type="match status" value="1"/>
</dbReference>
<feature type="domain" description="Cupin type-2" evidence="3">
    <location>
        <begin position="67"/>
        <end position="132"/>
    </location>
</feature>
<reference evidence="4" key="3">
    <citation type="submission" date="2022-12" db="EMBL/GenBank/DDBJ databases">
        <authorList>
            <person name="Sun Q."/>
            <person name="Kim S."/>
        </authorList>
    </citation>
    <scope>NUCLEOTIDE SEQUENCE</scope>
    <source>
        <strain evidence="4">KCTC 12344</strain>
    </source>
</reference>
<evidence type="ECO:0000313" key="4">
    <source>
        <dbReference type="EMBL" id="GGY81912.1"/>
    </source>
</evidence>
<feature type="signal peptide" evidence="2">
    <location>
        <begin position="1"/>
        <end position="21"/>
    </location>
</feature>
<dbReference type="OrthoDB" id="116921at2"/>
<dbReference type="PANTHER" id="PTHR35848:SF6">
    <property type="entry name" value="CUPIN TYPE-2 DOMAIN-CONTAINING PROTEIN"/>
    <property type="match status" value="1"/>
</dbReference>
<evidence type="ECO:0000313" key="7">
    <source>
        <dbReference type="Proteomes" id="UP000619512"/>
    </source>
</evidence>
<dbReference type="PANTHER" id="PTHR35848">
    <property type="entry name" value="OXALATE-BINDING PROTEIN"/>
    <property type="match status" value="1"/>
</dbReference>
<name>A0A4P7BL20_9BURK</name>
<evidence type="ECO:0000256" key="1">
    <source>
        <dbReference type="ARBA" id="ARBA00022723"/>
    </source>
</evidence>
<feature type="chain" id="PRO_5044606979" evidence="2">
    <location>
        <begin position="22"/>
        <end position="184"/>
    </location>
</feature>
<dbReference type="Gene3D" id="2.60.120.10">
    <property type="entry name" value="Jelly Rolls"/>
    <property type="match status" value="1"/>
</dbReference>
<dbReference type="InterPro" id="IPR051610">
    <property type="entry name" value="GPI/OXD"/>
</dbReference>
<keyword evidence="6" id="KW-1185">Reference proteome</keyword>
<gene>
    <name evidence="5" type="ORF">E1742_21225</name>
    <name evidence="4" type="ORF">GCM10007388_13440</name>
</gene>
<organism evidence="4 7">
    <name type="scientific">Pseudoduganella plicata</name>
    <dbReference type="NCBI Taxonomy" id="321984"/>
    <lineage>
        <taxon>Bacteria</taxon>
        <taxon>Pseudomonadati</taxon>
        <taxon>Pseudomonadota</taxon>
        <taxon>Betaproteobacteria</taxon>
        <taxon>Burkholderiales</taxon>
        <taxon>Oxalobacteraceae</taxon>
        <taxon>Telluria group</taxon>
        <taxon>Pseudoduganella</taxon>
    </lineage>
</organism>
<reference evidence="4" key="1">
    <citation type="journal article" date="2014" name="Int. J. Syst. Evol. Microbiol.">
        <title>Complete genome sequence of Corynebacterium casei LMG S-19264T (=DSM 44701T), isolated from a smear-ripened cheese.</title>
        <authorList>
            <consortium name="US DOE Joint Genome Institute (JGI-PGF)"/>
            <person name="Walter F."/>
            <person name="Albersmeier A."/>
            <person name="Kalinowski J."/>
            <person name="Ruckert C."/>
        </authorList>
    </citation>
    <scope>NUCLEOTIDE SEQUENCE</scope>
    <source>
        <strain evidence="4">KCTC 12344</strain>
    </source>
</reference>
<keyword evidence="1" id="KW-0479">Metal-binding</keyword>
<reference evidence="5 6" key="2">
    <citation type="submission" date="2019-03" db="EMBL/GenBank/DDBJ databases">
        <title>Draft Genome Sequences of Six Type Strains of the Genus Massilia.</title>
        <authorList>
            <person name="Miess H."/>
            <person name="Frediansyhah A."/>
            <person name="Gross H."/>
        </authorList>
    </citation>
    <scope>NUCLEOTIDE SEQUENCE [LARGE SCALE GENOMIC DNA]</scope>
    <source>
        <strain evidence="5 6">DSM 17505</strain>
    </source>
</reference>
<evidence type="ECO:0000259" key="3">
    <source>
        <dbReference type="Pfam" id="PF07883"/>
    </source>
</evidence>
<evidence type="ECO:0000313" key="6">
    <source>
        <dbReference type="Proteomes" id="UP000294359"/>
    </source>
</evidence>
<sequence>MKSLHIAALTLAVLASPLAAAHGPKSQVIHAKTAEAVKFGPDLTDIQILIPNDDGQGTMTAGTERLPSKVSIPVHFHPGTEEFIYIVEGEGEASLDGEVSKVTAGDIILIAPGTHHGLSNTGTGTLKMLWSYNNKKMVDFFREFSFKDAADRDARATRAYWDVLAEKYKSAIVLLPPPGGAKHD</sequence>
<dbReference type="InterPro" id="IPR014710">
    <property type="entry name" value="RmlC-like_jellyroll"/>
</dbReference>
<dbReference type="Pfam" id="PF07883">
    <property type="entry name" value="Cupin_2"/>
    <property type="match status" value="1"/>
</dbReference>
<dbReference type="InterPro" id="IPR011051">
    <property type="entry name" value="RmlC_Cupin_sf"/>
</dbReference>
<dbReference type="AlphaFoldDB" id="A0A4P7BL20"/>
<evidence type="ECO:0000256" key="2">
    <source>
        <dbReference type="SAM" id="SignalP"/>
    </source>
</evidence>
<dbReference type="EMBL" id="BMWW01000002">
    <property type="protein sequence ID" value="GGY81912.1"/>
    <property type="molecule type" value="Genomic_DNA"/>
</dbReference>
<accession>A0A4P7BL20</accession>
<dbReference type="RefSeq" id="WP_134387116.1">
    <property type="nucleotide sequence ID" value="NZ_BMWW01000002.1"/>
</dbReference>
<keyword evidence="2" id="KW-0732">Signal</keyword>
<proteinExistence type="predicted"/>
<dbReference type="Proteomes" id="UP000619512">
    <property type="component" value="Unassembled WGS sequence"/>
</dbReference>
<evidence type="ECO:0000313" key="5">
    <source>
        <dbReference type="EMBL" id="QBQ38415.1"/>
    </source>
</evidence>